<evidence type="ECO:0000259" key="10">
    <source>
        <dbReference type="Pfam" id="PF00082"/>
    </source>
</evidence>
<protein>
    <submittedName>
        <fullName evidence="12">S8 family serine peptidase</fullName>
    </submittedName>
</protein>
<feature type="domain" description="PA" evidence="11">
    <location>
        <begin position="803"/>
        <end position="883"/>
    </location>
</feature>
<evidence type="ECO:0000256" key="8">
    <source>
        <dbReference type="PROSITE-ProRule" id="PRU01240"/>
    </source>
</evidence>
<feature type="active site" description="Charge relay system" evidence="8">
    <location>
        <position position="258"/>
    </location>
</feature>
<keyword evidence="13" id="KW-1185">Reference proteome</keyword>
<keyword evidence="6 8" id="KW-0378">Hydrolase</keyword>
<dbReference type="PANTHER" id="PTHR43806:SF65">
    <property type="entry name" value="SERINE PROTEASE APRX"/>
    <property type="match status" value="1"/>
</dbReference>
<evidence type="ECO:0000259" key="11">
    <source>
        <dbReference type="Pfam" id="PF02225"/>
    </source>
</evidence>
<dbReference type="InterPro" id="IPR050131">
    <property type="entry name" value="Peptidase_S8_subtilisin-like"/>
</dbReference>
<evidence type="ECO:0000256" key="4">
    <source>
        <dbReference type="ARBA" id="ARBA00022670"/>
    </source>
</evidence>
<keyword evidence="3" id="KW-0964">Secreted</keyword>
<dbReference type="EMBL" id="JBIBDZ010000006">
    <property type="protein sequence ID" value="MFF5920795.1"/>
    <property type="molecule type" value="Genomic_DNA"/>
</dbReference>
<dbReference type="InterPro" id="IPR022398">
    <property type="entry name" value="Peptidase_S8_His-AS"/>
</dbReference>
<dbReference type="InterPro" id="IPR003137">
    <property type="entry name" value="PA_domain"/>
</dbReference>
<comment type="similarity">
    <text evidence="1 8 9">Belongs to the peptidase S8 family.</text>
</comment>
<sequence length="1250" mass="129786">MAILTAAVTIGGSGAQATPSPTAGTPTASVSGIVRTGTQSDDAGKHLTLITGDTVAVRTDEDGTPSVTVLSDGGGPFQTSTGDDGDLYVYPQDALDALDRGFLDKELFNVTRLLADGRGDAATGEIPAIVDYRGKPSAKTIETVADSLPGSEPTTVLPELGMAGVDIDKADAADFTSAATRSTGITKIWYDGKVEAALDRSVPQIGAPDAWAKGYDGKGAKVAVLDSGVDLTHADLAPRVTLTKSFVTGEDIGDGYGHGTHVASTIAGTGAASGGRYKGVAPGADLLIGKVLNNKGGGDFADVLAGMEWAAAQGADVINMSLGATATHSTDALTEAVDSLSASTGTLFVVAAGNDGPDEITVASPATAASALTVGAVDRSDKIAPFSSRGPRIADAGIKPEITAPGVGIVAARATGTTLGVPADAGYTTMNGTSMATPHVAGAAAIIAQQHPDWTGARIKAALTSHARTAADQSVYEQGYGRVDVAATVGSDLDLAGIVDFGLVKWQDTAFDKRTRTLTFTNDGTTAASLNLTTSGTALPAGALTLSGGGQVTVPAGGTAEVTATLDPNLLPAGRYTGSLTATAADGRSVHTPVGFIKESPKRAVTVGFKDRFGKTPTGVELTVQGLDNDIVAGYRLKARDSYTWRLPVGRYSIIGSLTSADAEGRGNVAYSTDLFALPEIDITEQDQEGLTVDAAKASDLDLTVRGEKRPLEDSHFSLLMQRTSPDGAEPQQRGITDVLNSSDQKYGVVPSETATTGELTLSTFITAREPLQRLSVTSPVRRDITLRTPGNAVRFDGKKRLTLVDAGAGTEADFAALDVKGKAVLITATNMVGITEQARRAVSAGAVAMIAAPAAEGPITSFVGTNLAIPVSTTDYDDGRALVARAAKSPVSVALTGVYESGYTYAAQFYDTGRLPASLAKTTSDHDYVSVRNTFHADQARRVGFESLDTWGPYGIPSIRTAQFVGEGGSRTDHILAGPRLTYQQMVMPTTGYTARMEGPVVRYPQAGRHYSDTWYDAPLHPSAATQLPCAFCRTDAGTVLTDNQGGDGDADHRLTSGRWPTWTYYRDGQKITDLGTLMIPGQADYRLVQDTSRTFPFAGVTLGTKVNTEWNFRSAAPTHNTVEDCGTVLAGAKVCATLPVVVLDYDIPVDVLNRAASAREFTFTVSGGRAKGFTGSSAMAGATVSVSYDDGATWSDTRGRRRDPNSFEITVEHPAKTATNGFVTLRTEVSDGHGGRTVETITRAYALK</sequence>
<dbReference type="InterPro" id="IPR000209">
    <property type="entry name" value="Peptidase_S8/S53_dom"/>
</dbReference>
<keyword evidence="5" id="KW-0732">Signal</keyword>
<dbReference type="InterPro" id="IPR015500">
    <property type="entry name" value="Peptidase_S8_subtilisin-rel"/>
</dbReference>
<dbReference type="PROSITE" id="PS00138">
    <property type="entry name" value="SUBTILASE_SER"/>
    <property type="match status" value="1"/>
</dbReference>
<comment type="caution">
    <text evidence="12">The sequence shown here is derived from an EMBL/GenBank/DDBJ whole genome shotgun (WGS) entry which is preliminary data.</text>
</comment>
<evidence type="ECO:0000256" key="6">
    <source>
        <dbReference type="ARBA" id="ARBA00022801"/>
    </source>
</evidence>
<feature type="domain" description="Peptidase S8/S53" evidence="10">
    <location>
        <begin position="217"/>
        <end position="481"/>
    </location>
</feature>
<dbReference type="Gene3D" id="2.60.40.10">
    <property type="entry name" value="Immunoglobulins"/>
    <property type="match status" value="1"/>
</dbReference>
<dbReference type="RefSeq" id="WP_388308365.1">
    <property type="nucleotide sequence ID" value="NZ_JBIBDZ010000006.1"/>
</dbReference>
<name>A0ABW6XTW0_9ACTN</name>
<dbReference type="Gene3D" id="3.40.50.200">
    <property type="entry name" value="Peptidase S8/S53 domain"/>
    <property type="match status" value="1"/>
</dbReference>
<gene>
    <name evidence="12" type="ORF">ACFY8C_20990</name>
</gene>
<accession>A0ABW6XTW0</accession>
<dbReference type="InterPro" id="IPR036852">
    <property type="entry name" value="Peptidase_S8/S53_dom_sf"/>
</dbReference>
<dbReference type="PROSITE" id="PS00137">
    <property type="entry name" value="SUBTILASE_HIS"/>
    <property type="match status" value="1"/>
</dbReference>
<dbReference type="InterPro" id="IPR013783">
    <property type="entry name" value="Ig-like_fold"/>
</dbReference>
<evidence type="ECO:0000313" key="13">
    <source>
        <dbReference type="Proteomes" id="UP001602370"/>
    </source>
</evidence>
<evidence type="ECO:0000256" key="5">
    <source>
        <dbReference type="ARBA" id="ARBA00022729"/>
    </source>
</evidence>
<evidence type="ECO:0000256" key="7">
    <source>
        <dbReference type="ARBA" id="ARBA00022825"/>
    </source>
</evidence>
<evidence type="ECO:0000256" key="2">
    <source>
        <dbReference type="ARBA" id="ARBA00022512"/>
    </source>
</evidence>
<dbReference type="PRINTS" id="PR00723">
    <property type="entry name" value="SUBTILISIN"/>
</dbReference>
<evidence type="ECO:0000256" key="3">
    <source>
        <dbReference type="ARBA" id="ARBA00022525"/>
    </source>
</evidence>
<dbReference type="InterPro" id="IPR023827">
    <property type="entry name" value="Peptidase_S8_Asp-AS"/>
</dbReference>
<dbReference type="Proteomes" id="UP001602370">
    <property type="component" value="Unassembled WGS sequence"/>
</dbReference>
<feature type="active site" description="Charge relay system" evidence="8">
    <location>
        <position position="434"/>
    </location>
</feature>
<keyword evidence="4 8" id="KW-0645">Protease</keyword>
<dbReference type="SUPFAM" id="SSF52743">
    <property type="entry name" value="Subtilisin-like"/>
    <property type="match status" value="1"/>
</dbReference>
<dbReference type="Pfam" id="PF00082">
    <property type="entry name" value="Peptidase_S8"/>
    <property type="match status" value="1"/>
</dbReference>
<dbReference type="InterPro" id="IPR046450">
    <property type="entry name" value="PA_dom_sf"/>
</dbReference>
<proteinExistence type="inferred from homology"/>
<dbReference type="PROSITE" id="PS51892">
    <property type="entry name" value="SUBTILASE"/>
    <property type="match status" value="1"/>
</dbReference>
<keyword evidence="2" id="KW-0134">Cell wall</keyword>
<dbReference type="PROSITE" id="PS00136">
    <property type="entry name" value="SUBTILASE_ASP"/>
    <property type="match status" value="1"/>
</dbReference>
<dbReference type="InterPro" id="IPR023828">
    <property type="entry name" value="Peptidase_S8_Ser-AS"/>
</dbReference>
<evidence type="ECO:0000313" key="12">
    <source>
        <dbReference type="EMBL" id="MFF5920795.1"/>
    </source>
</evidence>
<dbReference type="Gene3D" id="3.50.30.30">
    <property type="match status" value="1"/>
</dbReference>
<dbReference type="SUPFAM" id="SSF52025">
    <property type="entry name" value="PA domain"/>
    <property type="match status" value="1"/>
</dbReference>
<evidence type="ECO:0000256" key="1">
    <source>
        <dbReference type="ARBA" id="ARBA00011073"/>
    </source>
</evidence>
<organism evidence="12 13">
    <name type="scientific">Streptomyces flavochromogenes</name>
    <dbReference type="NCBI Taxonomy" id="68199"/>
    <lineage>
        <taxon>Bacteria</taxon>
        <taxon>Bacillati</taxon>
        <taxon>Actinomycetota</taxon>
        <taxon>Actinomycetes</taxon>
        <taxon>Kitasatosporales</taxon>
        <taxon>Streptomycetaceae</taxon>
        <taxon>Streptomyces</taxon>
    </lineage>
</organism>
<reference evidence="12 13" key="1">
    <citation type="submission" date="2024-10" db="EMBL/GenBank/DDBJ databases">
        <title>The Natural Products Discovery Center: Release of the First 8490 Sequenced Strains for Exploring Actinobacteria Biosynthetic Diversity.</title>
        <authorList>
            <person name="Kalkreuter E."/>
            <person name="Kautsar S.A."/>
            <person name="Yang D."/>
            <person name="Bader C.D."/>
            <person name="Teijaro C.N."/>
            <person name="Fluegel L."/>
            <person name="Davis C.M."/>
            <person name="Simpson J.R."/>
            <person name="Lauterbach L."/>
            <person name="Steele A.D."/>
            <person name="Gui C."/>
            <person name="Meng S."/>
            <person name="Li G."/>
            <person name="Viehrig K."/>
            <person name="Ye F."/>
            <person name="Su P."/>
            <person name="Kiefer A.F."/>
            <person name="Nichols A."/>
            <person name="Cepeda A.J."/>
            <person name="Yan W."/>
            <person name="Fan B."/>
            <person name="Jiang Y."/>
            <person name="Adhikari A."/>
            <person name="Zheng C.-J."/>
            <person name="Schuster L."/>
            <person name="Cowan T.M."/>
            <person name="Smanski M.J."/>
            <person name="Chevrette M.G."/>
            <person name="De Carvalho L.P.S."/>
            <person name="Shen B."/>
        </authorList>
    </citation>
    <scope>NUCLEOTIDE SEQUENCE [LARGE SCALE GENOMIC DNA]</scope>
    <source>
        <strain evidence="12 13">NPDC012605</strain>
    </source>
</reference>
<feature type="active site" description="Charge relay system" evidence="8">
    <location>
        <position position="226"/>
    </location>
</feature>
<dbReference type="Pfam" id="PF02225">
    <property type="entry name" value="PA"/>
    <property type="match status" value="1"/>
</dbReference>
<dbReference type="PANTHER" id="PTHR43806">
    <property type="entry name" value="PEPTIDASE S8"/>
    <property type="match status" value="1"/>
</dbReference>
<keyword evidence="7 8" id="KW-0720">Serine protease</keyword>
<evidence type="ECO:0000256" key="9">
    <source>
        <dbReference type="RuleBase" id="RU003355"/>
    </source>
</evidence>